<comment type="caution">
    <text evidence="3">The sequence shown here is derived from an EMBL/GenBank/DDBJ whole genome shotgun (WGS) entry which is preliminary data.</text>
</comment>
<keyword evidence="2" id="KW-1133">Transmembrane helix</keyword>
<organism evidence="3 4">
    <name type="scientific">Elasticomyces elasticus</name>
    <dbReference type="NCBI Taxonomy" id="574655"/>
    <lineage>
        <taxon>Eukaryota</taxon>
        <taxon>Fungi</taxon>
        <taxon>Dikarya</taxon>
        <taxon>Ascomycota</taxon>
        <taxon>Pezizomycotina</taxon>
        <taxon>Dothideomycetes</taxon>
        <taxon>Dothideomycetidae</taxon>
        <taxon>Mycosphaerellales</taxon>
        <taxon>Teratosphaeriaceae</taxon>
        <taxon>Elasticomyces</taxon>
    </lineage>
</organism>
<proteinExistence type="predicted"/>
<reference evidence="3" key="1">
    <citation type="submission" date="2023-08" db="EMBL/GenBank/DDBJ databases">
        <title>Black Yeasts Isolated from many extreme environments.</title>
        <authorList>
            <person name="Coleine C."/>
            <person name="Stajich J.E."/>
            <person name="Selbmann L."/>
        </authorList>
    </citation>
    <scope>NUCLEOTIDE SEQUENCE</scope>
    <source>
        <strain evidence="3">CCFEE 5810</strain>
    </source>
</reference>
<keyword evidence="2" id="KW-0812">Transmembrane</keyword>
<keyword evidence="2" id="KW-0472">Membrane</keyword>
<evidence type="ECO:0000256" key="2">
    <source>
        <dbReference type="SAM" id="Phobius"/>
    </source>
</evidence>
<feature type="region of interest" description="Disordered" evidence="1">
    <location>
        <begin position="34"/>
        <end position="72"/>
    </location>
</feature>
<feature type="transmembrane region" description="Helical" evidence="2">
    <location>
        <begin position="157"/>
        <end position="177"/>
    </location>
</feature>
<dbReference type="Proteomes" id="UP001310594">
    <property type="component" value="Unassembled WGS sequence"/>
</dbReference>
<protein>
    <submittedName>
        <fullName evidence="3">Uncharacterized protein</fullName>
    </submittedName>
</protein>
<evidence type="ECO:0000313" key="3">
    <source>
        <dbReference type="EMBL" id="KAK5690039.1"/>
    </source>
</evidence>
<gene>
    <name evidence="3" type="ORF">LTR97_012523</name>
</gene>
<dbReference type="AlphaFoldDB" id="A0AAN7VKU3"/>
<feature type="compositionally biased region" description="Basic and acidic residues" evidence="1">
    <location>
        <begin position="53"/>
        <end position="65"/>
    </location>
</feature>
<evidence type="ECO:0000256" key="1">
    <source>
        <dbReference type="SAM" id="MobiDB-lite"/>
    </source>
</evidence>
<sequence>MSLRVHIVQYDPAGSADASRVQRRAARAHIGKLNRAKGNHQRLGSTRSGPRPADQHASDAGDHRTSNSAMLGRGLGDLDGGYNTGSQAERQSLALPQLWLPSAAYTSAALPRPLSPIFGAYMSSCAEASDEPRTAEVGHRVLTLTLAPFLLPGIVPFWFQGFVGDALLYNAFTYLYYFMQERKIRSSLPPAQKRNMLACIVNVTRMINERLATLGDGDVETVLLAMCLLVQHQDLDEGSGIRPAGETLFVPPTMVNSDMLDQGKLGYAVSFLPAVSALLQRVGGLECIRDRGLRSVLCTYVRLQVTVERSDC</sequence>
<evidence type="ECO:0000313" key="4">
    <source>
        <dbReference type="Proteomes" id="UP001310594"/>
    </source>
</evidence>
<name>A0AAN7VKU3_9PEZI</name>
<dbReference type="EMBL" id="JAVRQU010000027">
    <property type="protein sequence ID" value="KAK5690039.1"/>
    <property type="molecule type" value="Genomic_DNA"/>
</dbReference>
<accession>A0AAN7VKU3</accession>